<reference evidence="11" key="1">
    <citation type="journal article" date="2019" name="Int. J. Syst. Evol. Microbiol.">
        <title>The Global Catalogue of Microorganisms (GCM) 10K type strain sequencing project: providing services to taxonomists for standard genome sequencing and annotation.</title>
        <authorList>
            <consortium name="The Broad Institute Genomics Platform"/>
            <consortium name="The Broad Institute Genome Sequencing Center for Infectious Disease"/>
            <person name="Wu L."/>
            <person name="Ma J."/>
        </authorList>
    </citation>
    <scope>NUCLEOTIDE SEQUENCE [LARGE SCALE GENOMIC DNA]</scope>
    <source>
        <strain evidence="11">CGMCC 1.5362</strain>
    </source>
</reference>
<name>A0ABQ2F8G1_9MICO</name>
<sequence length="342" mass="35235">MTLLSELETPVVGAPMAGGVSSPLLVAAVSDAGGLGMLPAGYRTPEQLAADLVHVRDLTDRPFGVNLFVPQPVDRGRHETAVQTYREALLPRAATLGVEPGHPSWGDTDHWVDKVLLVEALAPAVVSFTFGVPDRGTLSRLRAAGCEIHITVTSAGEALAAQEAGADVLVVQGQEAGGHRGTHDPTAEPEAIDHLGLLEAVTAAGGTLPMVAAGGVTTAGDVGRAVGTGAVAVQVGTALLLATESGASPAYRAALRDSSLTERVTTRAFSGRVAGAVRNRFVDELEHLAPPAFPAVDQVSRPVRTAAARDGDVHGIHVWAGSGWRACQDRPATEIVRELVTG</sequence>
<dbReference type="Proteomes" id="UP000662111">
    <property type="component" value="Unassembled WGS sequence"/>
</dbReference>
<evidence type="ECO:0000256" key="6">
    <source>
        <dbReference type="ARBA" id="ARBA00023002"/>
    </source>
</evidence>
<evidence type="ECO:0000256" key="4">
    <source>
        <dbReference type="ARBA" id="ARBA00022630"/>
    </source>
</evidence>
<keyword evidence="3" id="KW-0216">Detoxification</keyword>
<dbReference type="PANTHER" id="PTHR42747:SF3">
    <property type="entry name" value="NITRONATE MONOOXYGENASE-RELATED"/>
    <property type="match status" value="1"/>
</dbReference>
<evidence type="ECO:0000256" key="9">
    <source>
        <dbReference type="ARBA" id="ARBA00049401"/>
    </source>
</evidence>
<protein>
    <recommendedName>
        <fullName evidence="8">Propionate 3-nitronate monooxygenase</fullName>
    </recommendedName>
</protein>
<accession>A0ABQ2F8G1</accession>
<keyword evidence="7" id="KW-0503">Monooxygenase</keyword>
<evidence type="ECO:0000313" key="11">
    <source>
        <dbReference type="Proteomes" id="UP000662111"/>
    </source>
</evidence>
<dbReference type="Pfam" id="PF03060">
    <property type="entry name" value="NMO"/>
    <property type="match status" value="1"/>
</dbReference>
<evidence type="ECO:0000256" key="8">
    <source>
        <dbReference type="ARBA" id="ARBA00031155"/>
    </source>
</evidence>
<comment type="similarity">
    <text evidence="2">Belongs to the nitronate monooxygenase family. NMO class I subfamily.</text>
</comment>
<keyword evidence="6" id="KW-0560">Oxidoreductase</keyword>
<evidence type="ECO:0000256" key="2">
    <source>
        <dbReference type="ARBA" id="ARBA00009881"/>
    </source>
</evidence>
<evidence type="ECO:0000313" key="10">
    <source>
        <dbReference type="EMBL" id="GGK61443.1"/>
    </source>
</evidence>
<comment type="cofactor">
    <cofactor evidence="1">
        <name>FMN</name>
        <dbReference type="ChEBI" id="CHEBI:58210"/>
    </cofactor>
</comment>
<dbReference type="Gene3D" id="3.20.20.70">
    <property type="entry name" value="Aldolase class I"/>
    <property type="match status" value="1"/>
</dbReference>
<keyword evidence="5" id="KW-0288">FMN</keyword>
<evidence type="ECO:0000256" key="5">
    <source>
        <dbReference type="ARBA" id="ARBA00022643"/>
    </source>
</evidence>
<dbReference type="InterPro" id="IPR013785">
    <property type="entry name" value="Aldolase_TIM"/>
</dbReference>
<comment type="catalytic activity">
    <reaction evidence="9">
        <text>3 propionate 3-nitronate + 3 O2 + H2O = 3 3-oxopropanoate + 2 nitrate + nitrite + H2O2 + 3 H(+)</text>
        <dbReference type="Rhea" id="RHEA:57332"/>
        <dbReference type="ChEBI" id="CHEBI:15377"/>
        <dbReference type="ChEBI" id="CHEBI:15378"/>
        <dbReference type="ChEBI" id="CHEBI:15379"/>
        <dbReference type="ChEBI" id="CHEBI:16240"/>
        <dbReference type="ChEBI" id="CHEBI:16301"/>
        <dbReference type="ChEBI" id="CHEBI:17632"/>
        <dbReference type="ChEBI" id="CHEBI:33190"/>
        <dbReference type="ChEBI" id="CHEBI:136067"/>
    </reaction>
</comment>
<dbReference type="CDD" id="cd04730">
    <property type="entry name" value="NPD_like"/>
    <property type="match status" value="1"/>
</dbReference>
<dbReference type="RefSeq" id="WP_022920754.1">
    <property type="nucleotide sequence ID" value="NZ_BMLB01000002.1"/>
</dbReference>
<evidence type="ECO:0000256" key="7">
    <source>
        <dbReference type="ARBA" id="ARBA00023033"/>
    </source>
</evidence>
<dbReference type="SUPFAM" id="SSF51412">
    <property type="entry name" value="Inosine monophosphate dehydrogenase (IMPDH)"/>
    <property type="match status" value="1"/>
</dbReference>
<keyword evidence="11" id="KW-1185">Reference proteome</keyword>
<gene>
    <name evidence="10" type="ORF">GCM10011509_07330</name>
</gene>
<proteinExistence type="inferred from homology"/>
<dbReference type="InterPro" id="IPR004136">
    <property type="entry name" value="NMO"/>
</dbReference>
<dbReference type="PANTHER" id="PTHR42747">
    <property type="entry name" value="NITRONATE MONOOXYGENASE-RELATED"/>
    <property type="match status" value="1"/>
</dbReference>
<organism evidence="10 11">
    <name type="scientific">Ornithinimicrobium pekingense</name>
    <dbReference type="NCBI Taxonomy" id="384677"/>
    <lineage>
        <taxon>Bacteria</taxon>
        <taxon>Bacillati</taxon>
        <taxon>Actinomycetota</taxon>
        <taxon>Actinomycetes</taxon>
        <taxon>Micrococcales</taxon>
        <taxon>Ornithinimicrobiaceae</taxon>
        <taxon>Ornithinimicrobium</taxon>
    </lineage>
</organism>
<dbReference type="EMBL" id="BMLB01000002">
    <property type="protein sequence ID" value="GGK61443.1"/>
    <property type="molecule type" value="Genomic_DNA"/>
</dbReference>
<evidence type="ECO:0000256" key="1">
    <source>
        <dbReference type="ARBA" id="ARBA00001917"/>
    </source>
</evidence>
<comment type="caution">
    <text evidence="10">The sequence shown here is derived from an EMBL/GenBank/DDBJ whole genome shotgun (WGS) entry which is preliminary data.</text>
</comment>
<keyword evidence="4" id="KW-0285">Flavoprotein</keyword>
<evidence type="ECO:0000256" key="3">
    <source>
        <dbReference type="ARBA" id="ARBA00022575"/>
    </source>
</evidence>